<dbReference type="Proteomes" id="UP000297966">
    <property type="component" value="Unassembled WGS sequence"/>
</dbReference>
<reference evidence="7 8" key="1">
    <citation type="submission" date="2019-03" db="EMBL/GenBank/DDBJ databases">
        <title>Bradyrhizobium diversity isolated from nodules of Chamaecrista fasciculata.</title>
        <authorList>
            <person name="Klepa M.S."/>
            <person name="Urquiaga M.O."/>
            <person name="Hungria M."/>
            <person name="Delamuta J.R."/>
        </authorList>
    </citation>
    <scope>NUCLEOTIDE SEQUENCE [LARGE SCALE GENOMIC DNA]</scope>
    <source>
        <strain evidence="7 8">CNPSo 3448</strain>
    </source>
</reference>
<feature type="transmembrane region" description="Helical" evidence="5">
    <location>
        <begin position="125"/>
        <end position="144"/>
    </location>
</feature>
<dbReference type="PROSITE" id="PS51007">
    <property type="entry name" value="CYTC"/>
    <property type="match status" value="1"/>
</dbReference>
<name>A0A4Y9LRB2_9BRAD</name>
<keyword evidence="5" id="KW-0812">Transmembrane</keyword>
<sequence length="438" mass="48101">MCITRAPSYWKMPLIGATHCKGTTAGCGHQSCGICVAPDGVIMWGSIISEWASLLLRWLHVVAAIAWIGSSFYFIALDLSLKPRSDLPDGVQGEAWQVHGGGFYRIMKYLVAPTRMPDELTWFKWEAYTTWLSGFALMVVVYYLEADLFLVDKSILDLTPFQAGLFSFLSLALAWALYEVACRTGLAQRELPFAIGGYLFLVALTYAFTHVLSGRGAFNQIAAIIGTIMVANVFTLIIPNQKKIVAALIAGQAPDPKLGKTSKERSVHNNYLTLPVVVLMISNHYPLLYATRFNWIIVAIILALGPVIRHFFNERHAGRKSPWWVWGVAAAGVIAILFLSAAGPREVKTGALSVQPTVANVEEIVMSRCSMCHAAEPVWAGIVTAPKGILLDAPEHIQRNIRLIGRVAAWSTAMPPGNITEMTSEERAILAAYIEQAR</sequence>
<keyword evidence="1 4" id="KW-0349">Heme</keyword>
<dbReference type="GO" id="GO:0020037">
    <property type="term" value="F:heme binding"/>
    <property type="evidence" value="ECO:0007669"/>
    <property type="project" value="InterPro"/>
</dbReference>
<feature type="transmembrane region" description="Helical" evidence="5">
    <location>
        <begin position="218"/>
        <end position="238"/>
    </location>
</feature>
<dbReference type="AlphaFoldDB" id="A0A4Y9LRB2"/>
<dbReference type="OrthoDB" id="9787495at2"/>
<comment type="caution">
    <text evidence="7">The sequence shown here is derived from an EMBL/GenBank/DDBJ whole genome shotgun (WGS) entry which is preliminary data.</text>
</comment>
<evidence type="ECO:0000256" key="5">
    <source>
        <dbReference type="SAM" id="Phobius"/>
    </source>
</evidence>
<dbReference type="GO" id="GO:0046872">
    <property type="term" value="F:metal ion binding"/>
    <property type="evidence" value="ECO:0007669"/>
    <property type="project" value="UniProtKB-KW"/>
</dbReference>
<keyword evidence="5" id="KW-1133">Transmembrane helix</keyword>
<dbReference type="SUPFAM" id="SSF46626">
    <property type="entry name" value="Cytochrome c"/>
    <property type="match status" value="1"/>
</dbReference>
<feature type="transmembrane region" description="Helical" evidence="5">
    <location>
        <begin position="58"/>
        <end position="77"/>
    </location>
</feature>
<gene>
    <name evidence="7" type="ORF">E4K65_28910</name>
</gene>
<feature type="transmembrane region" description="Helical" evidence="5">
    <location>
        <begin position="324"/>
        <end position="343"/>
    </location>
</feature>
<keyword evidence="2 4" id="KW-0479">Metal-binding</keyword>
<evidence type="ECO:0000313" key="7">
    <source>
        <dbReference type="EMBL" id="TFV44312.1"/>
    </source>
</evidence>
<dbReference type="InterPro" id="IPR009056">
    <property type="entry name" value="Cyt_c-like_dom"/>
</dbReference>
<evidence type="ECO:0000256" key="2">
    <source>
        <dbReference type="ARBA" id="ARBA00022723"/>
    </source>
</evidence>
<feature type="domain" description="Cytochrome c" evidence="6">
    <location>
        <begin position="356"/>
        <end position="438"/>
    </location>
</feature>
<proteinExistence type="predicted"/>
<dbReference type="InterPro" id="IPR036909">
    <property type="entry name" value="Cyt_c-like_dom_sf"/>
</dbReference>
<feature type="transmembrane region" description="Helical" evidence="5">
    <location>
        <begin position="164"/>
        <end position="181"/>
    </location>
</feature>
<accession>A0A4Y9LRB2</accession>
<feature type="transmembrane region" description="Helical" evidence="5">
    <location>
        <begin position="193"/>
        <end position="212"/>
    </location>
</feature>
<evidence type="ECO:0000259" key="6">
    <source>
        <dbReference type="PROSITE" id="PS51007"/>
    </source>
</evidence>
<organism evidence="7 8">
    <name type="scientific">Bradyrhizobium niftali</name>
    <dbReference type="NCBI Taxonomy" id="2560055"/>
    <lineage>
        <taxon>Bacteria</taxon>
        <taxon>Pseudomonadati</taxon>
        <taxon>Pseudomonadota</taxon>
        <taxon>Alphaproteobacteria</taxon>
        <taxon>Hyphomicrobiales</taxon>
        <taxon>Nitrobacteraceae</taxon>
        <taxon>Bradyrhizobium</taxon>
    </lineage>
</organism>
<dbReference type="GO" id="GO:0009055">
    <property type="term" value="F:electron transfer activity"/>
    <property type="evidence" value="ECO:0007669"/>
    <property type="project" value="InterPro"/>
</dbReference>
<evidence type="ECO:0000256" key="3">
    <source>
        <dbReference type="ARBA" id="ARBA00023004"/>
    </source>
</evidence>
<keyword evidence="5" id="KW-0472">Membrane</keyword>
<keyword evidence="8" id="KW-1185">Reference proteome</keyword>
<evidence type="ECO:0000256" key="1">
    <source>
        <dbReference type="ARBA" id="ARBA00022617"/>
    </source>
</evidence>
<dbReference type="Pfam" id="PF06181">
    <property type="entry name" value="Urate_ox_N"/>
    <property type="match status" value="1"/>
</dbReference>
<keyword evidence="3 4" id="KW-0408">Iron</keyword>
<evidence type="ECO:0000256" key="4">
    <source>
        <dbReference type="PROSITE-ProRule" id="PRU00433"/>
    </source>
</evidence>
<dbReference type="InterPro" id="IPR010389">
    <property type="entry name" value="Urate_ox_N"/>
</dbReference>
<evidence type="ECO:0000313" key="8">
    <source>
        <dbReference type="Proteomes" id="UP000297966"/>
    </source>
</evidence>
<dbReference type="EMBL" id="SPQT01000019">
    <property type="protein sequence ID" value="TFV44312.1"/>
    <property type="molecule type" value="Genomic_DNA"/>
</dbReference>
<protein>
    <submittedName>
        <fullName evidence="7">Cysteine desulfurase</fullName>
    </submittedName>
</protein>
<feature type="transmembrane region" description="Helical" evidence="5">
    <location>
        <begin position="293"/>
        <end position="312"/>
    </location>
</feature>